<dbReference type="OrthoDB" id="9760250at2"/>
<evidence type="ECO:0000259" key="2">
    <source>
        <dbReference type="Pfam" id="PF20441"/>
    </source>
</evidence>
<protein>
    <submittedName>
        <fullName evidence="3">Phage terminase large subunit-like protein</fullName>
    </submittedName>
</protein>
<name>A0A2T5J0F2_9GAMM</name>
<dbReference type="AlphaFoldDB" id="A0A2T5J0F2"/>
<sequence>MNQKDFSAICHQYALDVNSEKISACLYVKQAVKRYLNDLEKTDWQWHFDKNKVDHVCRFIELLPHTQGKWATARQRIVLEPFQVFIVANIFGWVDGSGRRRYRYGYVEMPRKNGKSTLLAAVGLYCAFIEGEQGAQVYSAATTRDQARIVWEEAQRMVNRLPKLQSAFDVKAGQHSIFSTNTASSFKALSRDQGGNQDGLNVHCALVDELHAHKSSEMLDVLESATGAREQPVVIMITTAGFDLHGVCYRERQTVIDILADKVGHDRYFGIIYTIDDGDDWTSPDTWRKANPNYGVSVSEDALAAACEKAKLQPTAQTNFLTKHLCVWVNARSSWMDMQLWAACADKHLSPEQFAGCPLFIGLDLASKSDLAGKVRVFMRPQGEEQHFYVFSDQYINEETAELPTNKQYLAWARQGYLTLTDGNVTDFAQIEQDILEDFTNFELKEVGFDPFNAVYIAQRLQAAGIQVVEIPQQTRFLSEPMKWIEVLVRSGRLHHNGDPVLSWAVSNVTVKPDANDNIFPRKDAPENKIDPAVALINAMARAIHFDEVGSLDTSSDAAMDDYLRDFVRVSRR</sequence>
<dbReference type="InterPro" id="IPR046462">
    <property type="entry name" value="TerL_nuclease"/>
</dbReference>
<proteinExistence type="predicted"/>
<dbReference type="GO" id="GO:0004519">
    <property type="term" value="F:endonuclease activity"/>
    <property type="evidence" value="ECO:0007669"/>
    <property type="project" value="InterPro"/>
</dbReference>
<accession>A0A2T5J0F2</accession>
<organism evidence="3 4">
    <name type="scientific">Agitococcus lubricus</name>
    <dbReference type="NCBI Taxonomy" id="1077255"/>
    <lineage>
        <taxon>Bacteria</taxon>
        <taxon>Pseudomonadati</taxon>
        <taxon>Pseudomonadota</taxon>
        <taxon>Gammaproteobacteria</taxon>
        <taxon>Moraxellales</taxon>
        <taxon>Moraxellaceae</taxon>
        <taxon>Agitococcus</taxon>
    </lineage>
</organism>
<dbReference type="Pfam" id="PF03354">
    <property type="entry name" value="TerL_ATPase"/>
    <property type="match status" value="1"/>
</dbReference>
<evidence type="ECO:0000313" key="4">
    <source>
        <dbReference type="Proteomes" id="UP000244223"/>
    </source>
</evidence>
<dbReference type="Pfam" id="PF20441">
    <property type="entry name" value="TerL_nuclease"/>
    <property type="match status" value="1"/>
</dbReference>
<comment type="caution">
    <text evidence="3">The sequence shown here is derived from an EMBL/GenBank/DDBJ whole genome shotgun (WGS) entry which is preliminary data.</text>
</comment>
<dbReference type="Proteomes" id="UP000244223">
    <property type="component" value="Unassembled WGS sequence"/>
</dbReference>
<dbReference type="PANTHER" id="PTHR41287:SF1">
    <property type="entry name" value="PROTEIN YMFN"/>
    <property type="match status" value="1"/>
</dbReference>
<dbReference type="InterPro" id="IPR027417">
    <property type="entry name" value="P-loop_NTPase"/>
</dbReference>
<dbReference type="PANTHER" id="PTHR41287">
    <property type="match status" value="1"/>
</dbReference>
<reference evidence="3 4" key="1">
    <citation type="submission" date="2018-04" db="EMBL/GenBank/DDBJ databases">
        <title>Genomic Encyclopedia of Archaeal and Bacterial Type Strains, Phase II (KMG-II): from individual species to whole genera.</title>
        <authorList>
            <person name="Goeker M."/>
        </authorList>
    </citation>
    <scope>NUCLEOTIDE SEQUENCE [LARGE SCALE GENOMIC DNA]</scope>
    <source>
        <strain evidence="3 4">DSM 5822</strain>
    </source>
</reference>
<feature type="domain" description="Terminase large subunit-like ATPase" evidence="1">
    <location>
        <begin position="81"/>
        <end position="253"/>
    </location>
</feature>
<evidence type="ECO:0000259" key="1">
    <source>
        <dbReference type="Pfam" id="PF03354"/>
    </source>
</evidence>
<evidence type="ECO:0000313" key="3">
    <source>
        <dbReference type="EMBL" id="PTQ89807.1"/>
    </source>
</evidence>
<gene>
    <name evidence="3" type="ORF">C8N29_105134</name>
</gene>
<dbReference type="Gene3D" id="3.40.50.300">
    <property type="entry name" value="P-loop containing nucleotide triphosphate hydrolases"/>
    <property type="match status" value="1"/>
</dbReference>
<dbReference type="InterPro" id="IPR005021">
    <property type="entry name" value="Terminase_largesu-like"/>
</dbReference>
<dbReference type="RefSeq" id="WP_107865322.1">
    <property type="nucleotide sequence ID" value="NZ_QAON01000005.1"/>
</dbReference>
<feature type="domain" description="Terminase large subunit-like endonuclease" evidence="2">
    <location>
        <begin position="263"/>
        <end position="544"/>
    </location>
</feature>
<keyword evidence="4" id="KW-1185">Reference proteome</keyword>
<dbReference type="EMBL" id="QAON01000005">
    <property type="protein sequence ID" value="PTQ89807.1"/>
    <property type="molecule type" value="Genomic_DNA"/>
</dbReference>
<dbReference type="InterPro" id="IPR046461">
    <property type="entry name" value="TerL_ATPase"/>
</dbReference>